<accession>L1I5F2</accession>
<dbReference type="InterPro" id="IPR041698">
    <property type="entry name" value="Methyltransf_25"/>
</dbReference>
<keyword evidence="4 6" id="KW-0949">S-adenosyl-L-methionine</keyword>
<feature type="domain" description="Protein arginine N-methyltransferase" evidence="8">
    <location>
        <begin position="143"/>
        <end position="306"/>
    </location>
</feature>
<dbReference type="InterPro" id="IPR025799">
    <property type="entry name" value="Arg_MeTrfase"/>
</dbReference>
<dbReference type="GeneID" id="17287839"/>
<dbReference type="CDD" id="cd02440">
    <property type="entry name" value="AdoMet_MTases"/>
    <property type="match status" value="1"/>
</dbReference>
<dbReference type="HOGENOM" id="CLU_017375_1_2_1"/>
<evidence type="ECO:0000259" key="8">
    <source>
        <dbReference type="Pfam" id="PF22528"/>
    </source>
</evidence>
<dbReference type="InterPro" id="IPR055135">
    <property type="entry name" value="PRMT_dom"/>
</dbReference>
<evidence type="ECO:0000256" key="5">
    <source>
        <dbReference type="ARBA" id="ARBA00023242"/>
    </source>
</evidence>
<evidence type="ECO:0000256" key="1">
    <source>
        <dbReference type="ARBA" id="ARBA00004123"/>
    </source>
</evidence>
<dbReference type="Gene3D" id="2.70.160.11">
    <property type="entry name" value="Hnrnp arginine n-methyltransferase1"/>
    <property type="match status" value="1"/>
</dbReference>
<dbReference type="OrthoDB" id="7848332at2759"/>
<keyword evidence="11" id="KW-1185">Reference proteome</keyword>
<dbReference type="RefSeq" id="XP_005818099.1">
    <property type="nucleotide sequence ID" value="XM_005818042.1"/>
</dbReference>
<dbReference type="EMBL" id="JH993355">
    <property type="protein sequence ID" value="EKX31119.1"/>
    <property type="molecule type" value="Genomic_DNA"/>
</dbReference>
<dbReference type="KEGG" id="gtt:GUITHDRAFT_83399"/>
<dbReference type="STRING" id="905079.L1I5F2"/>
<dbReference type="GO" id="GO:0005634">
    <property type="term" value="C:nucleus"/>
    <property type="evidence" value="ECO:0007669"/>
    <property type="project" value="UniProtKB-SubCell"/>
</dbReference>
<dbReference type="GO" id="GO:0042054">
    <property type="term" value="F:histone methyltransferase activity"/>
    <property type="evidence" value="ECO:0007669"/>
    <property type="project" value="TreeGrafter"/>
</dbReference>
<dbReference type="Pfam" id="PF13649">
    <property type="entry name" value="Methyltransf_25"/>
    <property type="match status" value="1"/>
</dbReference>
<sequence>YFDSYSHFGIHEEMLKDSVRTKAYQDAIRGNAHLIRGKVVLDVGCGTEGILSMFAAQAGAKHVYAVDSSKMAENAKQIIEANGFQDVITVIQGKVEEIDLPVEKVDVIVSEWMGYCLLFEAMFDSIIYARDRWLRDGGMLLPDKAELYIAAIEDAKYKEDKIHFWENVYGFNMSLMKRVAMFEPLVDTVHPDHICTSIRPLWNVDLLTAQKSDMQVDAPFELQAIRNDYVHALLIFFEVGFTQGHKPLWLSTGPHHKSTHWHQTVLYLNDVLTIAKDELIQGHIKIFPSSTSKRHLDFSLNYQFDGEVTLISSQLAPEFIDRLSMDSPTKRSTRRSHIG</sequence>
<keyword evidence="2 6" id="KW-0489">Methyltransferase</keyword>
<dbReference type="GO" id="GO:0032259">
    <property type="term" value="P:methylation"/>
    <property type="evidence" value="ECO:0007669"/>
    <property type="project" value="UniProtKB-KW"/>
</dbReference>
<dbReference type="PANTHER" id="PTHR11006">
    <property type="entry name" value="PROTEIN ARGININE N-METHYLTRANSFERASE"/>
    <property type="match status" value="1"/>
</dbReference>
<evidence type="ECO:0000256" key="2">
    <source>
        <dbReference type="ARBA" id="ARBA00022603"/>
    </source>
</evidence>
<reference evidence="10" key="3">
    <citation type="submission" date="2016-03" db="UniProtKB">
        <authorList>
            <consortium name="EnsemblProtists"/>
        </authorList>
    </citation>
    <scope>IDENTIFICATION</scope>
</reference>
<evidence type="ECO:0000313" key="11">
    <source>
        <dbReference type="Proteomes" id="UP000011087"/>
    </source>
</evidence>
<dbReference type="PROSITE" id="PS51678">
    <property type="entry name" value="SAM_MT_PRMT"/>
    <property type="match status" value="1"/>
</dbReference>
<reference evidence="11" key="2">
    <citation type="submission" date="2012-11" db="EMBL/GenBank/DDBJ databases">
        <authorList>
            <person name="Kuo A."/>
            <person name="Curtis B.A."/>
            <person name="Tanifuji G."/>
            <person name="Burki F."/>
            <person name="Gruber A."/>
            <person name="Irimia M."/>
            <person name="Maruyama S."/>
            <person name="Arias M.C."/>
            <person name="Ball S.G."/>
            <person name="Gile G.H."/>
            <person name="Hirakawa Y."/>
            <person name="Hopkins J.F."/>
            <person name="Rensing S.A."/>
            <person name="Schmutz J."/>
            <person name="Symeonidi A."/>
            <person name="Elias M."/>
            <person name="Eveleigh R.J."/>
            <person name="Herman E.K."/>
            <person name="Klute M.J."/>
            <person name="Nakayama T."/>
            <person name="Obornik M."/>
            <person name="Reyes-Prieto A."/>
            <person name="Armbrust E.V."/>
            <person name="Aves S.J."/>
            <person name="Beiko R.G."/>
            <person name="Coutinho P."/>
            <person name="Dacks J.B."/>
            <person name="Durnford D.G."/>
            <person name="Fast N.M."/>
            <person name="Green B.R."/>
            <person name="Grisdale C."/>
            <person name="Hempe F."/>
            <person name="Henrissat B."/>
            <person name="Hoppner M.P."/>
            <person name="Ishida K.-I."/>
            <person name="Kim E."/>
            <person name="Koreny L."/>
            <person name="Kroth P.G."/>
            <person name="Liu Y."/>
            <person name="Malik S.-B."/>
            <person name="Maier U.G."/>
            <person name="McRose D."/>
            <person name="Mock T."/>
            <person name="Neilson J.A."/>
            <person name="Onodera N.T."/>
            <person name="Poole A.M."/>
            <person name="Pritham E.J."/>
            <person name="Richards T.A."/>
            <person name="Rocap G."/>
            <person name="Roy S.W."/>
            <person name="Sarai C."/>
            <person name="Schaack S."/>
            <person name="Shirato S."/>
            <person name="Slamovits C.H."/>
            <person name="Spencer D.F."/>
            <person name="Suzuki S."/>
            <person name="Worden A.Z."/>
            <person name="Zauner S."/>
            <person name="Barry K."/>
            <person name="Bell C."/>
            <person name="Bharti A.K."/>
            <person name="Crow J.A."/>
            <person name="Grimwood J."/>
            <person name="Kramer R."/>
            <person name="Lindquist E."/>
            <person name="Lucas S."/>
            <person name="Salamov A."/>
            <person name="McFadden G.I."/>
            <person name="Lane C.E."/>
            <person name="Keeling P.J."/>
            <person name="Gray M.W."/>
            <person name="Grigoriev I.V."/>
            <person name="Archibald J.M."/>
        </authorList>
    </citation>
    <scope>NUCLEOTIDE SEQUENCE</scope>
    <source>
        <strain evidence="11">CCMP2712</strain>
    </source>
</reference>
<evidence type="ECO:0000256" key="6">
    <source>
        <dbReference type="PROSITE-ProRule" id="PRU01015"/>
    </source>
</evidence>
<name>L1I5F2_GUITC</name>
<evidence type="ECO:0000256" key="3">
    <source>
        <dbReference type="ARBA" id="ARBA00022679"/>
    </source>
</evidence>
<organism evidence="9">
    <name type="scientific">Guillardia theta (strain CCMP2712)</name>
    <name type="common">Cryptophyte</name>
    <dbReference type="NCBI Taxonomy" id="905079"/>
    <lineage>
        <taxon>Eukaryota</taxon>
        <taxon>Cryptophyceae</taxon>
        <taxon>Pyrenomonadales</taxon>
        <taxon>Geminigeraceae</taxon>
        <taxon>Guillardia</taxon>
    </lineage>
</organism>
<comment type="subcellular location">
    <subcellularLocation>
        <location evidence="1">Nucleus</location>
    </subcellularLocation>
</comment>
<dbReference type="EnsemblProtists" id="EKX31119">
    <property type="protein sequence ID" value="EKX31119"/>
    <property type="gene ID" value="GUITHDRAFT_83399"/>
</dbReference>
<keyword evidence="3 6" id="KW-0808">Transferase</keyword>
<dbReference type="InterPro" id="IPR029063">
    <property type="entry name" value="SAM-dependent_MTases_sf"/>
</dbReference>
<proteinExistence type="predicted"/>
<dbReference type="Proteomes" id="UP000011087">
    <property type="component" value="Unassembled WGS sequence"/>
</dbReference>
<gene>
    <name evidence="9" type="ORF">GUITHDRAFT_83399</name>
</gene>
<dbReference type="AlphaFoldDB" id="L1I5F2"/>
<dbReference type="FunFam" id="3.40.50.150:FF:000116">
    <property type="entry name" value="probable protein arginine N-methyltransferase 1"/>
    <property type="match status" value="1"/>
</dbReference>
<keyword evidence="5" id="KW-0539">Nucleus</keyword>
<reference evidence="9 11" key="1">
    <citation type="journal article" date="2012" name="Nature">
        <title>Algal genomes reveal evolutionary mosaicism and the fate of nucleomorphs.</title>
        <authorList>
            <consortium name="DOE Joint Genome Institute"/>
            <person name="Curtis B.A."/>
            <person name="Tanifuji G."/>
            <person name="Burki F."/>
            <person name="Gruber A."/>
            <person name="Irimia M."/>
            <person name="Maruyama S."/>
            <person name="Arias M.C."/>
            <person name="Ball S.G."/>
            <person name="Gile G.H."/>
            <person name="Hirakawa Y."/>
            <person name="Hopkins J.F."/>
            <person name="Kuo A."/>
            <person name="Rensing S.A."/>
            <person name="Schmutz J."/>
            <person name="Symeonidi A."/>
            <person name="Elias M."/>
            <person name="Eveleigh R.J."/>
            <person name="Herman E.K."/>
            <person name="Klute M.J."/>
            <person name="Nakayama T."/>
            <person name="Obornik M."/>
            <person name="Reyes-Prieto A."/>
            <person name="Armbrust E.V."/>
            <person name="Aves S.J."/>
            <person name="Beiko R.G."/>
            <person name="Coutinho P."/>
            <person name="Dacks J.B."/>
            <person name="Durnford D.G."/>
            <person name="Fast N.M."/>
            <person name="Green B.R."/>
            <person name="Grisdale C.J."/>
            <person name="Hempel F."/>
            <person name="Henrissat B."/>
            <person name="Hoppner M.P."/>
            <person name="Ishida K."/>
            <person name="Kim E."/>
            <person name="Koreny L."/>
            <person name="Kroth P.G."/>
            <person name="Liu Y."/>
            <person name="Malik S.B."/>
            <person name="Maier U.G."/>
            <person name="McRose D."/>
            <person name="Mock T."/>
            <person name="Neilson J.A."/>
            <person name="Onodera N.T."/>
            <person name="Poole A.M."/>
            <person name="Pritham E.J."/>
            <person name="Richards T.A."/>
            <person name="Rocap G."/>
            <person name="Roy S.W."/>
            <person name="Sarai C."/>
            <person name="Schaack S."/>
            <person name="Shirato S."/>
            <person name="Slamovits C.H."/>
            <person name="Spencer D.F."/>
            <person name="Suzuki S."/>
            <person name="Worden A.Z."/>
            <person name="Zauner S."/>
            <person name="Barry K."/>
            <person name="Bell C."/>
            <person name="Bharti A.K."/>
            <person name="Crow J.A."/>
            <person name="Grimwood J."/>
            <person name="Kramer R."/>
            <person name="Lindquist E."/>
            <person name="Lucas S."/>
            <person name="Salamov A."/>
            <person name="McFadden G.I."/>
            <person name="Lane C.E."/>
            <person name="Keeling P.J."/>
            <person name="Gray M.W."/>
            <person name="Grigoriev I.V."/>
            <person name="Archibald J.M."/>
        </authorList>
    </citation>
    <scope>NUCLEOTIDE SEQUENCE</scope>
    <source>
        <strain evidence="9 11">CCMP2712</strain>
    </source>
</reference>
<dbReference type="SUPFAM" id="SSF53335">
    <property type="entry name" value="S-adenosyl-L-methionine-dependent methyltransferases"/>
    <property type="match status" value="1"/>
</dbReference>
<dbReference type="PANTHER" id="PTHR11006:SF89">
    <property type="entry name" value="PROTEIN ARGININE N-METHYLTRANSFERASE 3-RELATED"/>
    <property type="match status" value="1"/>
</dbReference>
<dbReference type="GO" id="GO:0016274">
    <property type="term" value="F:protein-arginine N-methyltransferase activity"/>
    <property type="evidence" value="ECO:0007669"/>
    <property type="project" value="InterPro"/>
</dbReference>
<feature type="domain" description="Methyltransferase" evidence="7">
    <location>
        <begin position="40"/>
        <end position="138"/>
    </location>
</feature>
<evidence type="ECO:0000259" key="7">
    <source>
        <dbReference type="Pfam" id="PF13649"/>
    </source>
</evidence>
<evidence type="ECO:0000256" key="4">
    <source>
        <dbReference type="ARBA" id="ARBA00022691"/>
    </source>
</evidence>
<dbReference type="FunFam" id="2.70.160.11:FF:000001">
    <property type="entry name" value="Blast:Protein arginine N-methyltransferase 1"/>
    <property type="match status" value="1"/>
</dbReference>
<dbReference type="PaxDb" id="55529-EKX31119"/>
<evidence type="ECO:0000313" key="9">
    <source>
        <dbReference type="EMBL" id="EKX31119.1"/>
    </source>
</evidence>
<dbReference type="eggNOG" id="KOG1499">
    <property type="taxonomic scope" value="Eukaryota"/>
</dbReference>
<evidence type="ECO:0000313" key="10">
    <source>
        <dbReference type="EnsemblProtists" id="EKX31119"/>
    </source>
</evidence>
<dbReference type="OMA" id="QRNDHIH"/>
<dbReference type="Pfam" id="PF22528">
    <property type="entry name" value="PRMT_C"/>
    <property type="match status" value="1"/>
</dbReference>
<feature type="non-terminal residue" evidence="9">
    <location>
        <position position="1"/>
    </location>
</feature>
<protein>
    <submittedName>
        <fullName evidence="9 10">Uncharacterized protein</fullName>
    </submittedName>
</protein>
<dbReference type="Gene3D" id="3.40.50.150">
    <property type="entry name" value="Vaccinia Virus protein VP39"/>
    <property type="match status" value="1"/>
</dbReference>